<dbReference type="InterPro" id="IPR011991">
    <property type="entry name" value="ArsR-like_HTH"/>
</dbReference>
<reference evidence="2" key="1">
    <citation type="journal article" date="2020" name="bioRxiv">
        <title>A rank-normalized archaeal taxonomy based on genome phylogeny resolves widespread incomplete and uneven classifications.</title>
        <authorList>
            <person name="Rinke C."/>
            <person name="Chuvochina M."/>
            <person name="Mussig A.J."/>
            <person name="Chaumeil P.-A."/>
            <person name="Waite D.W."/>
            <person name="Whitman W.B."/>
            <person name="Parks D.H."/>
            <person name="Hugenholtz P."/>
        </authorList>
    </citation>
    <scope>NUCLEOTIDE SEQUENCE</scope>
    <source>
        <strain evidence="2">UBA8838</strain>
    </source>
</reference>
<evidence type="ECO:0000259" key="1">
    <source>
        <dbReference type="SMART" id="SM00418"/>
    </source>
</evidence>
<dbReference type="GO" id="GO:0003700">
    <property type="term" value="F:DNA-binding transcription factor activity"/>
    <property type="evidence" value="ECO:0007669"/>
    <property type="project" value="InterPro"/>
</dbReference>
<accession>A0A832TDQ1</accession>
<evidence type="ECO:0000313" key="2">
    <source>
        <dbReference type="EMBL" id="HII74147.1"/>
    </source>
</evidence>
<dbReference type="InterPro" id="IPR055771">
    <property type="entry name" value="DUF7347"/>
</dbReference>
<protein>
    <submittedName>
        <fullName evidence="2">Helix-turn-helix domain-containing protein</fullName>
    </submittedName>
</protein>
<evidence type="ECO:0000313" key="3">
    <source>
        <dbReference type="Proteomes" id="UP000646844"/>
    </source>
</evidence>
<proteinExistence type="predicted"/>
<dbReference type="Proteomes" id="UP000646844">
    <property type="component" value="Unassembled WGS sequence"/>
</dbReference>
<dbReference type="EMBL" id="DUJO01000029">
    <property type="protein sequence ID" value="HII74147.1"/>
    <property type="molecule type" value="Genomic_DNA"/>
</dbReference>
<organism evidence="2 3">
    <name type="scientific">Sulfurisphaera tokodaii</name>
    <dbReference type="NCBI Taxonomy" id="111955"/>
    <lineage>
        <taxon>Archaea</taxon>
        <taxon>Thermoproteota</taxon>
        <taxon>Thermoprotei</taxon>
        <taxon>Sulfolobales</taxon>
        <taxon>Sulfolobaceae</taxon>
        <taxon>Sulfurisphaera</taxon>
    </lineage>
</organism>
<name>A0A832TDQ1_9CREN</name>
<sequence>MDMFDAISNEVRRKILKSLQVPKSFSELLEELDIESPALAFHLKKLDGLISKNNEGKYTLTEEGKKALSIINMIESQHISLSNQTEIPMIIQYVDNFIVTENMLRKLKEKGRKLIIRDSNTVEFQAIDPNLLNDVLENIENVSTVKCPDELVNVISSKSKNVITIRTAGSSEEDKEGFLSRFLSAIFPSIRINNRLRIVYDGPLQTSNDLSIELDGGVVTIFKGEPHLLAKCVDMGDLDINNNTIRADGCYLKISYPDLNSLKININGGKVSVSEIKMNNLYVEIDGGIVDLNIAVQNEANISVDGGKISGQISFLPYKESKLLLSVDGGIGDVTLSLPDDISVISSSSINGGFVDLPKGRIGKNGVLYINASVDGGVIKVKENKGHTN</sequence>
<dbReference type="Pfam" id="PF24038">
    <property type="entry name" value="DUF7347"/>
    <property type="match status" value="1"/>
</dbReference>
<dbReference type="InterPro" id="IPR001845">
    <property type="entry name" value="HTH_ArsR_DNA-bd_dom"/>
</dbReference>
<gene>
    <name evidence="2" type="ORF">HA332_07165</name>
</gene>
<comment type="caution">
    <text evidence="2">The sequence shown here is derived from an EMBL/GenBank/DDBJ whole genome shotgun (WGS) entry which is preliminary data.</text>
</comment>
<dbReference type="SMART" id="SM00418">
    <property type="entry name" value="HTH_ARSR"/>
    <property type="match status" value="1"/>
</dbReference>
<dbReference type="Gene3D" id="1.10.10.10">
    <property type="entry name" value="Winged helix-like DNA-binding domain superfamily/Winged helix DNA-binding domain"/>
    <property type="match status" value="1"/>
</dbReference>
<dbReference type="AlphaFoldDB" id="A0A832TDQ1"/>
<feature type="domain" description="HTH arsR-type" evidence="1">
    <location>
        <begin position="2"/>
        <end position="75"/>
    </location>
</feature>
<dbReference type="RefSeq" id="WP_069168140.1">
    <property type="nucleotide sequence ID" value="NZ_BAABQO010000012.1"/>
</dbReference>
<dbReference type="GeneID" id="1458678"/>
<dbReference type="SUPFAM" id="SSF46785">
    <property type="entry name" value="Winged helix' DNA-binding domain"/>
    <property type="match status" value="1"/>
</dbReference>
<dbReference type="InterPro" id="IPR036390">
    <property type="entry name" value="WH_DNA-bd_sf"/>
</dbReference>
<dbReference type="InterPro" id="IPR036388">
    <property type="entry name" value="WH-like_DNA-bd_sf"/>
</dbReference>
<dbReference type="CDD" id="cd00090">
    <property type="entry name" value="HTH_ARSR"/>
    <property type="match status" value="1"/>
</dbReference>